<dbReference type="AlphaFoldDB" id="A0A3G2I6Q8"/>
<reference evidence="8 9" key="1">
    <citation type="submission" date="2018-10" db="EMBL/GenBank/DDBJ databases">
        <title>Genome sequence of the corn leaf aphid (Rhopalosiphum maidis Fitch).</title>
        <authorList>
            <person name="Chen W."/>
            <person name="Shakir S."/>
            <person name="Bigham M."/>
            <person name="Fei Z."/>
            <person name="Jander G."/>
        </authorList>
    </citation>
    <scope>NUCLEOTIDE SEQUENCE [LARGE SCALE GENOMIC DNA]</scope>
    <source>
        <strain evidence="8 9">BTI</strain>
    </source>
</reference>
<comment type="subcellular location">
    <subcellularLocation>
        <location evidence="4">Cytoplasm</location>
    </subcellularLocation>
</comment>
<dbReference type="OrthoDB" id="9789811at2"/>
<dbReference type="RefSeq" id="WP_158361510.1">
    <property type="nucleotide sequence ID" value="NZ_CP032759.1"/>
</dbReference>
<dbReference type="HAMAP" id="MF_01151">
    <property type="entry name" value="GrpE"/>
    <property type="match status" value="1"/>
</dbReference>
<proteinExistence type="inferred from homology"/>
<name>A0A3G2I6Q8_BUCRM</name>
<evidence type="ECO:0000256" key="1">
    <source>
        <dbReference type="ARBA" id="ARBA00009054"/>
    </source>
</evidence>
<dbReference type="Gene3D" id="3.90.20.20">
    <property type="match status" value="1"/>
</dbReference>
<keyword evidence="3 4" id="KW-0143">Chaperone</keyword>
<dbReference type="GO" id="GO:0051087">
    <property type="term" value="F:protein-folding chaperone binding"/>
    <property type="evidence" value="ECO:0007669"/>
    <property type="project" value="InterPro"/>
</dbReference>
<keyword evidence="2 4" id="KW-0346">Stress response</keyword>
<evidence type="ECO:0000256" key="2">
    <source>
        <dbReference type="ARBA" id="ARBA00023016"/>
    </source>
</evidence>
<dbReference type="InterPro" id="IPR000740">
    <property type="entry name" value="GrpE"/>
</dbReference>
<evidence type="ECO:0000313" key="8">
    <source>
        <dbReference type="EMBL" id="AYN24861.1"/>
    </source>
</evidence>
<dbReference type="CDD" id="cd00446">
    <property type="entry name" value="GrpE"/>
    <property type="match status" value="1"/>
</dbReference>
<dbReference type="Pfam" id="PF01025">
    <property type="entry name" value="GrpE"/>
    <property type="match status" value="1"/>
</dbReference>
<dbReference type="Proteomes" id="UP000271533">
    <property type="component" value="Chromosome"/>
</dbReference>
<protein>
    <recommendedName>
        <fullName evidence="4 5">Protein GrpE</fullName>
    </recommendedName>
    <alternativeName>
        <fullName evidence="4">HSP-70 cofactor</fullName>
    </alternativeName>
</protein>
<dbReference type="GO" id="GO:0051082">
    <property type="term" value="F:unfolded protein binding"/>
    <property type="evidence" value="ECO:0007669"/>
    <property type="project" value="TreeGrafter"/>
</dbReference>
<dbReference type="GO" id="GO:0005829">
    <property type="term" value="C:cytosol"/>
    <property type="evidence" value="ECO:0007669"/>
    <property type="project" value="TreeGrafter"/>
</dbReference>
<comment type="function">
    <text evidence="4 5">Participates actively in the response to hyperosmotic and heat shock by preventing the aggregation of stress-denatured proteins, in association with DnaK and GrpE. It is the nucleotide exchange factor for DnaK and may function as a thermosensor. Unfolded proteins bind initially to DnaJ; upon interaction with the DnaJ-bound protein, DnaK hydrolyzes its bound ATP, resulting in the formation of a stable complex. GrpE releases ADP from DnaK; ATP binding to DnaK triggers the release of the substrate protein, thus completing the reaction cycle. Several rounds of ATP-dependent interactions between DnaJ, DnaK and GrpE are required for fully efficient folding.</text>
</comment>
<organism evidence="8 9">
    <name type="scientific">Buchnera aphidicola subsp. Rhopalosiphum maidis</name>
    <dbReference type="NCBI Taxonomy" id="118109"/>
    <lineage>
        <taxon>Bacteria</taxon>
        <taxon>Pseudomonadati</taxon>
        <taxon>Pseudomonadota</taxon>
        <taxon>Gammaproteobacteria</taxon>
        <taxon>Enterobacterales</taxon>
        <taxon>Erwiniaceae</taxon>
        <taxon>Buchnera</taxon>
    </lineage>
</organism>
<dbReference type="SUPFAM" id="SSF58014">
    <property type="entry name" value="Coiled-coil domain of nucleotide exchange factor GrpE"/>
    <property type="match status" value="1"/>
</dbReference>
<comment type="subunit">
    <text evidence="4">Homodimer.</text>
</comment>
<sequence length="188" mass="21887">MNNQEKKTNYNNTEKKNDSEKNKEKKDDELILQNKKINELKEKILENQKEIHNIKLRHLANIENIKKNIDKKITNIKNTEIENFFKQIIPIINNLEDILIMSKKFNLNDEPSIQGIELTLKSLLSILVKFGVKIEGKKNEIFNPKIHDAISIESSNKTEPNHIISVKKKGFSFKNTLLRKATVIISEN</sequence>
<evidence type="ECO:0000256" key="6">
    <source>
        <dbReference type="RuleBase" id="RU004478"/>
    </source>
</evidence>
<evidence type="ECO:0000256" key="3">
    <source>
        <dbReference type="ARBA" id="ARBA00023186"/>
    </source>
</evidence>
<dbReference type="PANTHER" id="PTHR21237">
    <property type="entry name" value="GRPE PROTEIN"/>
    <property type="match status" value="1"/>
</dbReference>
<evidence type="ECO:0000256" key="4">
    <source>
        <dbReference type="HAMAP-Rule" id="MF_01151"/>
    </source>
</evidence>
<comment type="similarity">
    <text evidence="1 4 6">Belongs to the GrpE family.</text>
</comment>
<accession>A0A3G2I6Q8</accession>
<dbReference type="GO" id="GO:0006457">
    <property type="term" value="P:protein folding"/>
    <property type="evidence" value="ECO:0007669"/>
    <property type="project" value="InterPro"/>
</dbReference>
<evidence type="ECO:0000256" key="7">
    <source>
        <dbReference type="SAM" id="MobiDB-lite"/>
    </source>
</evidence>
<feature type="region of interest" description="Disordered" evidence="7">
    <location>
        <begin position="1"/>
        <end position="27"/>
    </location>
</feature>
<evidence type="ECO:0000313" key="9">
    <source>
        <dbReference type="Proteomes" id="UP000271533"/>
    </source>
</evidence>
<dbReference type="Gene3D" id="2.30.22.10">
    <property type="entry name" value="Head domain of nucleotide exchange factor GrpE"/>
    <property type="match status" value="1"/>
</dbReference>
<dbReference type="PRINTS" id="PR00773">
    <property type="entry name" value="GRPEPROTEIN"/>
</dbReference>
<dbReference type="InterPro" id="IPR009012">
    <property type="entry name" value="GrpE_head"/>
</dbReference>
<keyword evidence="4" id="KW-0963">Cytoplasm</keyword>
<dbReference type="InterPro" id="IPR013805">
    <property type="entry name" value="GrpE_CC"/>
</dbReference>
<dbReference type="EMBL" id="CP032759">
    <property type="protein sequence ID" value="AYN24861.1"/>
    <property type="molecule type" value="Genomic_DNA"/>
</dbReference>
<gene>
    <name evidence="4 8" type="primary">grpE</name>
    <name evidence="8" type="ORF">D8S97_02835</name>
</gene>
<evidence type="ECO:0000256" key="5">
    <source>
        <dbReference type="RuleBase" id="RU000639"/>
    </source>
</evidence>
<dbReference type="GO" id="GO:0000774">
    <property type="term" value="F:adenyl-nucleotide exchange factor activity"/>
    <property type="evidence" value="ECO:0007669"/>
    <property type="project" value="InterPro"/>
</dbReference>
<dbReference type="GO" id="GO:0042803">
    <property type="term" value="F:protein homodimerization activity"/>
    <property type="evidence" value="ECO:0007669"/>
    <property type="project" value="InterPro"/>
</dbReference>
<dbReference type="PANTHER" id="PTHR21237:SF23">
    <property type="entry name" value="GRPE PROTEIN HOMOLOG, MITOCHONDRIAL"/>
    <property type="match status" value="1"/>
</dbReference>
<dbReference type="SUPFAM" id="SSF51064">
    <property type="entry name" value="Head domain of nucleotide exchange factor GrpE"/>
    <property type="match status" value="1"/>
</dbReference>
<dbReference type="PROSITE" id="PS01071">
    <property type="entry name" value="GRPE"/>
    <property type="match status" value="1"/>
</dbReference>